<dbReference type="FunFam" id="3.80.10.10:FF:000213">
    <property type="entry name" value="Tyrosine-sulfated glycopeptide receptor 1"/>
    <property type="match status" value="1"/>
</dbReference>
<keyword evidence="15" id="KW-1185">Reference proteome</keyword>
<keyword evidence="12" id="KW-0325">Glycoprotein</keyword>
<keyword evidence="7" id="KW-0732">Signal</keyword>
<evidence type="ECO:0000256" key="13">
    <source>
        <dbReference type="SAM" id="Phobius"/>
    </source>
</evidence>
<evidence type="ECO:0000256" key="4">
    <source>
        <dbReference type="ARBA" id="ARBA00022475"/>
    </source>
</evidence>
<keyword evidence="6 13" id="KW-0812">Transmembrane</keyword>
<evidence type="ECO:0000256" key="11">
    <source>
        <dbReference type="ARBA" id="ARBA00023170"/>
    </source>
</evidence>
<dbReference type="AlphaFoldDB" id="A0AAE1MPR9"/>
<dbReference type="InterPro" id="IPR032675">
    <property type="entry name" value="LRR_dom_sf"/>
</dbReference>
<feature type="transmembrane region" description="Helical" evidence="13">
    <location>
        <begin position="374"/>
        <end position="395"/>
    </location>
</feature>
<dbReference type="Gene3D" id="3.80.10.10">
    <property type="entry name" value="Ribonuclease Inhibitor"/>
    <property type="match status" value="1"/>
</dbReference>
<dbReference type="InterPro" id="IPR001611">
    <property type="entry name" value="Leu-rich_rpt"/>
</dbReference>
<proteinExistence type="inferred from homology"/>
<evidence type="ECO:0000256" key="7">
    <source>
        <dbReference type="ARBA" id="ARBA00022729"/>
    </source>
</evidence>
<evidence type="ECO:0000256" key="1">
    <source>
        <dbReference type="ARBA" id="ARBA00004236"/>
    </source>
</evidence>
<evidence type="ECO:0000256" key="6">
    <source>
        <dbReference type="ARBA" id="ARBA00022692"/>
    </source>
</evidence>
<organism evidence="14 15">
    <name type="scientific">Acacia crassicarpa</name>
    <name type="common">northern wattle</name>
    <dbReference type="NCBI Taxonomy" id="499986"/>
    <lineage>
        <taxon>Eukaryota</taxon>
        <taxon>Viridiplantae</taxon>
        <taxon>Streptophyta</taxon>
        <taxon>Embryophyta</taxon>
        <taxon>Tracheophyta</taxon>
        <taxon>Spermatophyta</taxon>
        <taxon>Magnoliopsida</taxon>
        <taxon>eudicotyledons</taxon>
        <taxon>Gunneridae</taxon>
        <taxon>Pentapetalae</taxon>
        <taxon>rosids</taxon>
        <taxon>fabids</taxon>
        <taxon>Fabales</taxon>
        <taxon>Fabaceae</taxon>
        <taxon>Caesalpinioideae</taxon>
        <taxon>mimosoid clade</taxon>
        <taxon>Acacieae</taxon>
        <taxon>Acacia</taxon>
    </lineage>
</organism>
<dbReference type="EMBL" id="JAWXYG010000004">
    <property type="protein sequence ID" value="KAK4275872.1"/>
    <property type="molecule type" value="Genomic_DNA"/>
</dbReference>
<evidence type="ECO:0000313" key="15">
    <source>
        <dbReference type="Proteomes" id="UP001293593"/>
    </source>
</evidence>
<keyword evidence="9 13" id="KW-1133">Transmembrane helix</keyword>
<gene>
    <name evidence="14" type="ORF">QN277_018886</name>
</gene>
<dbReference type="SUPFAM" id="SSF52058">
    <property type="entry name" value="L domain-like"/>
    <property type="match status" value="1"/>
</dbReference>
<sequence>MSFNKFTGELPQVSDAVQSLDLAHNSFSGHLSSLLCHTGTDESILEYLDLSNNYLAQELPDCWKNWTLLSYIYLGNNQLVGQVPSTMGSSLYDLRALDLHNNGFSGEIPWTFHDCENLVLLNLEGNNFSGSIHTWIPQSVSIVKLRSNQFTGNIPPKLCALSNLIVLDLANNKLSGSIPHCLHNITSFFSVFDVGNLTFSRAYPSYEIPPINKFMKIGLHTKGQQLEYEKILKLVRSIDLSANKLSGEIPEELFKLTKLQSLNLSYNYLIGEIPEQIGEMNDLESLDLSHNYLHGNIPQSISSLSFLSDLNLSYNHFSGQIPLGTQLQSLDAWSYTDNPELCGPPLQKNCTIPKKADNPEHGKGNEDYVFLKSLYLGMGVGFAVGFWLVCGSLFLNRAWRHAYFQFFNGVVERIYVIVNIKLQRSR</sequence>
<evidence type="ECO:0000256" key="5">
    <source>
        <dbReference type="ARBA" id="ARBA00022614"/>
    </source>
</evidence>
<dbReference type="PANTHER" id="PTHR48063">
    <property type="entry name" value="LRR RECEPTOR-LIKE KINASE"/>
    <property type="match status" value="1"/>
</dbReference>
<dbReference type="InterPro" id="IPR046956">
    <property type="entry name" value="RLP23-like"/>
</dbReference>
<evidence type="ECO:0000313" key="14">
    <source>
        <dbReference type="EMBL" id="KAK4275872.1"/>
    </source>
</evidence>
<keyword evidence="10 13" id="KW-0472">Membrane</keyword>
<keyword evidence="8" id="KW-0677">Repeat</keyword>
<reference evidence="14" key="1">
    <citation type="submission" date="2023-10" db="EMBL/GenBank/DDBJ databases">
        <title>Chromosome-level genome of the transformable northern wattle, Acacia crassicarpa.</title>
        <authorList>
            <person name="Massaro I."/>
            <person name="Sinha N.R."/>
            <person name="Poethig S."/>
            <person name="Leichty A.R."/>
        </authorList>
    </citation>
    <scope>NUCLEOTIDE SEQUENCE</scope>
    <source>
        <strain evidence="14">Acra3RX</strain>
        <tissue evidence="14">Leaf</tissue>
    </source>
</reference>
<dbReference type="FunFam" id="3.80.10.10:FF:000041">
    <property type="entry name" value="LRR receptor-like serine/threonine-protein kinase ERECTA"/>
    <property type="match status" value="1"/>
</dbReference>
<name>A0AAE1MPR9_9FABA</name>
<dbReference type="GO" id="GO:0005886">
    <property type="term" value="C:plasma membrane"/>
    <property type="evidence" value="ECO:0007669"/>
    <property type="project" value="UniProtKB-SubCell"/>
</dbReference>
<keyword evidence="11" id="KW-0675">Receptor</keyword>
<keyword evidence="5" id="KW-0433">Leucine-rich repeat</keyword>
<comment type="similarity">
    <text evidence="3">Belongs to the RLP family.</text>
</comment>
<protein>
    <submittedName>
        <fullName evidence="14">Uncharacterized protein</fullName>
    </submittedName>
</protein>
<keyword evidence="4" id="KW-1003">Cell membrane</keyword>
<comment type="caution">
    <text evidence="14">The sequence shown here is derived from an EMBL/GenBank/DDBJ whole genome shotgun (WGS) entry which is preliminary data.</text>
</comment>
<dbReference type="PRINTS" id="PR00019">
    <property type="entry name" value="LEURICHRPT"/>
</dbReference>
<evidence type="ECO:0000256" key="2">
    <source>
        <dbReference type="ARBA" id="ARBA00004479"/>
    </source>
</evidence>
<comment type="subcellular location">
    <subcellularLocation>
        <location evidence="1">Cell membrane</location>
    </subcellularLocation>
    <subcellularLocation>
        <location evidence="2">Membrane</location>
        <topology evidence="2">Single-pass type I membrane protein</topology>
    </subcellularLocation>
</comment>
<evidence type="ECO:0000256" key="10">
    <source>
        <dbReference type="ARBA" id="ARBA00023136"/>
    </source>
</evidence>
<accession>A0AAE1MPR9</accession>
<evidence type="ECO:0000256" key="12">
    <source>
        <dbReference type="ARBA" id="ARBA00023180"/>
    </source>
</evidence>
<dbReference type="Pfam" id="PF00560">
    <property type="entry name" value="LRR_1"/>
    <property type="match status" value="9"/>
</dbReference>
<evidence type="ECO:0000256" key="8">
    <source>
        <dbReference type="ARBA" id="ARBA00022737"/>
    </source>
</evidence>
<dbReference type="Proteomes" id="UP001293593">
    <property type="component" value="Unassembled WGS sequence"/>
</dbReference>
<evidence type="ECO:0000256" key="9">
    <source>
        <dbReference type="ARBA" id="ARBA00022989"/>
    </source>
</evidence>
<evidence type="ECO:0000256" key="3">
    <source>
        <dbReference type="ARBA" id="ARBA00009592"/>
    </source>
</evidence>
<dbReference type="PANTHER" id="PTHR48063:SF52">
    <property type="entry name" value="LRR RECEPTOR-LIKE KINASE FAMILY PROTEIN"/>
    <property type="match status" value="1"/>
</dbReference>